<dbReference type="EnsemblMetazoa" id="tetur06g04710.1">
    <property type="protein sequence ID" value="tetur06g04710.1"/>
    <property type="gene ID" value="tetur06g04710"/>
</dbReference>
<dbReference type="HOGENOM" id="CLU_937892_0_0_1"/>
<feature type="compositionally biased region" description="Acidic residues" evidence="1">
    <location>
        <begin position="220"/>
        <end position="231"/>
    </location>
</feature>
<evidence type="ECO:0000259" key="2">
    <source>
        <dbReference type="Pfam" id="PF12030"/>
    </source>
</evidence>
<dbReference type="AlphaFoldDB" id="T1K7L4"/>
<feature type="compositionally biased region" description="Low complexity" evidence="1">
    <location>
        <begin position="259"/>
        <end position="297"/>
    </location>
</feature>
<keyword evidence="4" id="KW-1185">Reference proteome</keyword>
<feature type="domain" description="DUF3517" evidence="2">
    <location>
        <begin position="6"/>
        <end position="192"/>
    </location>
</feature>
<evidence type="ECO:0000313" key="4">
    <source>
        <dbReference type="Proteomes" id="UP000015104"/>
    </source>
</evidence>
<dbReference type="eggNOG" id="KOG1866">
    <property type="taxonomic scope" value="Eukaryota"/>
</dbReference>
<evidence type="ECO:0000313" key="3">
    <source>
        <dbReference type="EnsemblMetazoa" id="tetur06g04710.1"/>
    </source>
</evidence>
<dbReference type="Proteomes" id="UP000015104">
    <property type="component" value="Unassembled WGS sequence"/>
</dbReference>
<dbReference type="STRING" id="32264.T1K7L4"/>
<evidence type="ECO:0000256" key="1">
    <source>
        <dbReference type="SAM" id="MobiDB-lite"/>
    </source>
</evidence>
<reference evidence="4" key="1">
    <citation type="submission" date="2011-08" db="EMBL/GenBank/DDBJ databases">
        <authorList>
            <person name="Rombauts S."/>
        </authorList>
    </citation>
    <scope>NUCLEOTIDE SEQUENCE</scope>
    <source>
        <strain evidence="4">London</strain>
    </source>
</reference>
<dbReference type="EMBL" id="CAEY01001806">
    <property type="status" value="NOT_ANNOTATED_CDS"/>
    <property type="molecule type" value="Genomic_DNA"/>
</dbReference>
<proteinExistence type="predicted"/>
<name>T1K7L4_TETUR</name>
<accession>T1K7L4</accession>
<reference evidence="3" key="2">
    <citation type="submission" date="2015-06" db="UniProtKB">
        <authorList>
            <consortium name="EnsemblMetazoa"/>
        </authorList>
    </citation>
    <scope>IDENTIFICATION</scope>
</reference>
<sequence length="297" mass="33692">MEEDGAYLMPIQSQVYEYLYKRTFYVKKIIEDVNSSEDTLQLLRYCSWENPAFSFNVLNELLWQIEYTYAYELRPHLDLILHMLMISDSWQEARINNALSGLQDEREGLFDTIQRNKSHYQKRAYQCIKCLVSLFSNCPIAAKLLHYTPDLKKKWIAAINWLNEELERRPYASINQYAYNWSPPAQSNETSNGYYLERSNSAKLTLSKAYEICPPDEKDEIEEQEISEENESPPTAEFEFNAPGVPVSTATVSSSDCLATPSSSTSASSSSSSSSSSTTTTITIRPSSSSTGASTSK</sequence>
<protein>
    <recommendedName>
        <fullName evidence="2">DUF3517 domain-containing protein</fullName>
    </recommendedName>
</protein>
<feature type="compositionally biased region" description="Polar residues" evidence="1">
    <location>
        <begin position="248"/>
        <end position="257"/>
    </location>
</feature>
<dbReference type="Pfam" id="PF12030">
    <property type="entry name" value="DUF3517"/>
    <property type="match status" value="1"/>
</dbReference>
<feature type="region of interest" description="Disordered" evidence="1">
    <location>
        <begin position="220"/>
        <end position="297"/>
    </location>
</feature>
<organism evidence="3 4">
    <name type="scientific">Tetranychus urticae</name>
    <name type="common">Two-spotted spider mite</name>
    <dbReference type="NCBI Taxonomy" id="32264"/>
    <lineage>
        <taxon>Eukaryota</taxon>
        <taxon>Metazoa</taxon>
        <taxon>Ecdysozoa</taxon>
        <taxon>Arthropoda</taxon>
        <taxon>Chelicerata</taxon>
        <taxon>Arachnida</taxon>
        <taxon>Acari</taxon>
        <taxon>Acariformes</taxon>
        <taxon>Trombidiformes</taxon>
        <taxon>Prostigmata</taxon>
        <taxon>Eleutherengona</taxon>
        <taxon>Raphignathae</taxon>
        <taxon>Tetranychoidea</taxon>
        <taxon>Tetranychidae</taxon>
        <taxon>Tetranychus</taxon>
    </lineage>
</organism>
<dbReference type="InterPro" id="IPR021905">
    <property type="entry name" value="DUF3517"/>
</dbReference>